<dbReference type="GO" id="GO:0030992">
    <property type="term" value="C:intraciliary transport particle B"/>
    <property type="evidence" value="ECO:0007669"/>
    <property type="project" value="InterPro"/>
</dbReference>
<dbReference type="PANTHER" id="PTHR33906">
    <property type="entry name" value="INTRAFLAGELLAR TRANSPORT PROTEIN 25 HOMOLOG"/>
    <property type="match status" value="1"/>
</dbReference>
<evidence type="ECO:0000313" key="1">
    <source>
        <dbReference type="EMBL" id="CCC95861.1"/>
    </source>
</evidence>
<dbReference type="GO" id="GO:0042073">
    <property type="term" value="P:intraciliary transport"/>
    <property type="evidence" value="ECO:0007669"/>
    <property type="project" value="InterPro"/>
</dbReference>
<dbReference type="SUPFAM" id="SSF49785">
    <property type="entry name" value="Galactose-binding domain-like"/>
    <property type="match status" value="1"/>
</dbReference>
<accession>G0V2I9</accession>
<dbReference type="VEuPathDB" id="TriTrypDB:TcIL3000.11.13670"/>
<dbReference type="PANTHER" id="PTHR33906:SF1">
    <property type="entry name" value="INTRAFLAGELLAR TRANSPORT PROTEIN 25 HOMOLOG"/>
    <property type="match status" value="1"/>
</dbReference>
<dbReference type="EMBL" id="HE575324">
    <property type="protein sequence ID" value="CCC95861.1"/>
    <property type="molecule type" value="Genomic_DNA"/>
</dbReference>
<gene>
    <name evidence="1" type="ORF">TCIL3000_11_13670</name>
</gene>
<reference evidence="1" key="1">
    <citation type="journal article" date="2012" name="Proc. Natl. Acad. Sci. U.S.A.">
        <title>Antigenic diversity is generated by distinct evolutionary mechanisms in African trypanosome species.</title>
        <authorList>
            <person name="Jackson A.P."/>
            <person name="Berry A."/>
            <person name="Aslett M."/>
            <person name="Allison H.C."/>
            <person name="Burton P."/>
            <person name="Vavrova-Anderson J."/>
            <person name="Brown R."/>
            <person name="Browne H."/>
            <person name="Corton N."/>
            <person name="Hauser H."/>
            <person name="Gamble J."/>
            <person name="Gilderthorp R."/>
            <person name="Marcello L."/>
            <person name="McQuillan J."/>
            <person name="Otto T.D."/>
            <person name="Quail M.A."/>
            <person name="Sanders M.J."/>
            <person name="van Tonder A."/>
            <person name="Ginger M.L."/>
            <person name="Field M.C."/>
            <person name="Barry J.D."/>
            <person name="Hertz-Fowler C."/>
            <person name="Berriman M."/>
        </authorList>
    </citation>
    <scope>NUCLEOTIDE SEQUENCE</scope>
    <source>
        <strain evidence="1">IL3000</strain>
    </source>
</reference>
<proteinExistence type="predicted"/>
<dbReference type="InterPro" id="IPR008979">
    <property type="entry name" value="Galactose-bd-like_sf"/>
</dbReference>
<dbReference type="GO" id="GO:0005929">
    <property type="term" value="C:cilium"/>
    <property type="evidence" value="ECO:0007669"/>
    <property type="project" value="TreeGrafter"/>
</dbReference>
<dbReference type="InterPro" id="IPR033558">
    <property type="entry name" value="IFT25"/>
</dbReference>
<dbReference type="Gene3D" id="2.60.120.260">
    <property type="entry name" value="Galactose-binding domain-like"/>
    <property type="match status" value="1"/>
</dbReference>
<dbReference type="AlphaFoldDB" id="G0V2I9"/>
<name>G0V2I9_TRYCI</name>
<protein>
    <submittedName>
        <fullName evidence="1">Uncharacterized protein TCIL3000_11_13670</fullName>
    </submittedName>
</protein>
<organism evidence="1">
    <name type="scientific">Trypanosoma congolense (strain IL3000)</name>
    <dbReference type="NCBI Taxonomy" id="1068625"/>
    <lineage>
        <taxon>Eukaryota</taxon>
        <taxon>Discoba</taxon>
        <taxon>Euglenozoa</taxon>
        <taxon>Kinetoplastea</taxon>
        <taxon>Metakinetoplastina</taxon>
        <taxon>Trypanosomatida</taxon>
        <taxon>Trypanosomatidae</taxon>
        <taxon>Trypanosoma</taxon>
        <taxon>Nannomonas</taxon>
    </lineage>
</organism>
<sequence>MSRVTLDPIYVTFRNDDPSMAPSCMVDGDPNTFVLTTGGFPQEVILTVGSAAMANISSITVILHDAKEVLVERCTSALPTKFDLVSKLSLERSGSNEKQKERLTLDPNGDGRGIRFLRLRLLSAYSQFVGIFGIEAEGEESQQRVAVMESNPEVMM</sequence>